<dbReference type="EMBL" id="QLTW01000289">
    <property type="protein sequence ID" value="MBT9146057.1"/>
    <property type="molecule type" value="Genomic_DNA"/>
</dbReference>
<accession>A0A9E2BIA7</accession>
<protein>
    <submittedName>
        <fullName evidence="1">Uncharacterized protein</fullName>
    </submittedName>
</protein>
<sequence length="67" mass="7601">MTVEWFKFLNSLKEEIKRDWANSLYVGASADETIQRNASAIGQVDLLSRLGEAKVEDVQETNADNRE</sequence>
<proteinExistence type="predicted"/>
<gene>
    <name evidence="1" type="ORF">DDT42_01936</name>
</gene>
<reference evidence="1 2" key="1">
    <citation type="journal article" date="2021" name="bioRxiv">
        <title>Unique metabolic strategies in Hadean analogues reveal hints for primordial physiology.</title>
        <authorList>
            <person name="Nobu M.K."/>
            <person name="Nakai R."/>
            <person name="Tamazawa S."/>
            <person name="Mori H."/>
            <person name="Toyoda A."/>
            <person name="Ijiri A."/>
            <person name="Suzuki S."/>
            <person name="Kurokawa K."/>
            <person name="Kamagata Y."/>
            <person name="Tamaki H."/>
        </authorList>
    </citation>
    <scope>NUCLEOTIDE SEQUENCE [LARGE SCALE GENOMIC DNA]</scope>
    <source>
        <strain evidence="1">BS525</strain>
    </source>
</reference>
<name>A0A9E2BIA7_PSYF1</name>
<comment type="caution">
    <text evidence="1">The sequence shown here is derived from an EMBL/GenBank/DDBJ whole genome shotgun (WGS) entry which is preliminary data.</text>
</comment>
<dbReference type="Proteomes" id="UP000811545">
    <property type="component" value="Unassembled WGS sequence"/>
</dbReference>
<evidence type="ECO:0000313" key="2">
    <source>
        <dbReference type="Proteomes" id="UP000811545"/>
    </source>
</evidence>
<dbReference type="AlphaFoldDB" id="A0A9E2BIA7"/>
<organism evidence="1 2">
    <name type="scientific">Psychracetigena formicireducens</name>
    <dbReference type="NCBI Taxonomy" id="2986056"/>
    <lineage>
        <taxon>Bacteria</taxon>
        <taxon>Bacillati</taxon>
        <taxon>Candidatus Lithacetigenota</taxon>
        <taxon>Candidatus Psychracetigena</taxon>
    </lineage>
</organism>
<evidence type="ECO:0000313" key="1">
    <source>
        <dbReference type="EMBL" id="MBT9146057.1"/>
    </source>
</evidence>